<evidence type="ECO:0000313" key="13">
    <source>
        <dbReference type="EMBL" id="MDX5930338.1"/>
    </source>
</evidence>
<evidence type="ECO:0000256" key="9">
    <source>
        <dbReference type="ARBA" id="ARBA00030407"/>
    </source>
</evidence>
<dbReference type="InterPro" id="IPR003448">
    <property type="entry name" value="Mopterin_biosynth_MoaE"/>
</dbReference>
<comment type="caution">
    <text evidence="13">The sequence shown here is derived from an EMBL/GenBank/DDBJ whole genome shotgun (WGS) entry which is preliminary data.</text>
</comment>
<comment type="similarity">
    <text evidence="2">Belongs to the MoaE family.</text>
</comment>
<name>A0AAW9DNT4_ACIAO</name>
<dbReference type="Proteomes" id="UP001279553">
    <property type="component" value="Unassembled WGS sequence"/>
</dbReference>
<dbReference type="Gene3D" id="3.90.1170.40">
    <property type="entry name" value="Molybdopterin biosynthesis MoaE subunit"/>
    <property type="match status" value="1"/>
</dbReference>
<dbReference type="CDD" id="cd00756">
    <property type="entry name" value="MoaE"/>
    <property type="match status" value="1"/>
</dbReference>
<evidence type="ECO:0000256" key="12">
    <source>
        <dbReference type="ARBA" id="ARBA00049878"/>
    </source>
</evidence>
<dbReference type="RefSeq" id="WP_319613291.1">
    <property type="nucleotide sequence ID" value="NZ_JAWXYB010000018.1"/>
</dbReference>
<evidence type="ECO:0000256" key="4">
    <source>
        <dbReference type="ARBA" id="ARBA00013858"/>
    </source>
</evidence>
<evidence type="ECO:0000256" key="6">
    <source>
        <dbReference type="ARBA" id="ARBA00025448"/>
    </source>
</evidence>
<dbReference type="AlphaFoldDB" id="A0AAW9DNT4"/>
<evidence type="ECO:0000256" key="2">
    <source>
        <dbReference type="ARBA" id="ARBA00005426"/>
    </source>
</evidence>
<dbReference type="InterPro" id="IPR036563">
    <property type="entry name" value="MoaE_sf"/>
</dbReference>
<dbReference type="PANTHER" id="PTHR23404">
    <property type="entry name" value="MOLYBDOPTERIN SYNTHASE RELATED"/>
    <property type="match status" value="1"/>
</dbReference>
<organism evidence="13 14">
    <name type="scientific">Acidiphilium acidophilum</name>
    <name type="common">Thiobacillus acidophilus</name>
    <dbReference type="NCBI Taxonomy" id="76588"/>
    <lineage>
        <taxon>Bacteria</taxon>
        <taxon>Pseudomonadati</taxon>
        <taxon>Pseudomonadota</taxon>
        <taxon>Alphaproteobacteria</taxon>
        <taxon>Acetobacterales</taxon>
        <taxon>Acidocellaceae</taxon>
        <taxon>Acidiphilium</taxon>
    </lineage>
</organism>
<sequence>MPRIVVTAEDFDTGAELDRLSAGAGAVSSFVGIVRGTTGGRALAALTLEHYPGMTERALGAIAATAMQRWRLLDCTIIHRIGRLEPGARIVLAAASSDHRGDSLRATEFLIDWLKTDAPFWKREDFADGEAAWVAARQEDDAARDRWIEGPSQG</sequence>
<proteinExistence type="inferred from homology"/>
<comment type="pathway">
    <text evidence="1">Cofactor biosynthesis; molybdopterin biosynthesis.</text>
</comment>
<keyword evidence="14" id="KW-1185">Reference proteome</keyword>
<protein>
    <recommendedName>
        <fullName evidence="4">Molybdopterin synthase catalytic subunit</fullName>
        <ecNumber evidence="3">2.8.1.12</ecNumber>
    </recommendedName>
    <alternativeName>
        <fullName evidence="10">MPT synthase subunit 2</fullName>
    </alternativeName>
    <alternativeName>
        <fullName evidence="8">Molybdenum cofactor biosynthesis protein E</fullName>
    </alternativeName>
    <alternativeName>
        <fullName evidence="9">Molybdopterin-converting factor large subunit</fullName>
    </alternativeName>
    <alternativeName>
        <fullName evidence="11">Molybdopterin-converting factor subunit 2</fullName>
    </alternativeName>
</protein>
<reference evidence="13 14" key="1">
    <citation type="submission" date="2023-11" db="EMBL/GenBank/DDBJ databases">
        <title>MicrobeMod: A computational toolkit for identifying prokaryotic methylation and restriction-modification with nanopore sequencing.</title>
        <authorList>
            <person name="Crits-Christoph A."/>
            <person name="Kang S.C."/>
            <person name="Lee H."/>
            <person name="Ostrov N."/>
        </authorList>
    </citation>
    <scope>NUCLEOTIDE SEQUENCE [LARGE SCALE GENOMIC DNA]</scope>
    <source>
        <strain evidence="13 14">DSMZ 700</strain>
    </source>
</reference>
<evidence type="ECO:0000256" key="3">
    <source>
        <dbReference type="ARBA" id="ARBA00011950"/>
    </source>
</evidence>
<dbReference type="GO" id="GO:0030366">
    <property type="term" value="F:molybdopterin synthase activity"/>
    <property type="evidence" value="ECO:0007669"/>
    <property type="project" value="UniProtKB-EC"/>
</dbReference>
<dbReference type="SUPFAM" id="SSF54690">
    <property type="entry name" value="Molybdopterin synthase subunit MoaE"/>
    <property type="match status" value="1"/>
</dbReference>
<evidence type="ECO:0000256" key="1">
    <source>
        <dbReference type="ARBA" id="ARBA00005046"/>
    </source>
</evidence>
<evidence type="ECO:0000313" key="14">
    <source>
        <dbReference type="Proteomes" id="UP001279553"/>
    </source>
</evidence>
<keyword evidence="5" id="KW-0501">Molybdenum cofactor biosynthesis</keyword>
<comment type="catalytic activity">
    <reaction evidence="12">
        <text>2 [molybdopterin-synthase sulfur-carrier protein]-C-terminal-Gly-aminoethanethioate + cyclic pyranopterin phosphate + H2O = molybdopterin + 2 [molybdopterin-synthase sulfur-carrier protein]-C-terminal Gly-Gly + 2 H(+)</text>
        <dbReference type="Rhea" id="RHEA:26333"/>
        <dbReference type="Rhea" id="RHEA-COMP:12202"/>
        <dbReference type="Rhea" id="RHEA-COMP:19907"/>
        <dbReference type="ChEBI" id="CHEBI:15377"/>
        <dbReference type="ChEBI" id="CHEBI:15378"/>
        <dbReference type="ChEBI" id="CHEBI:58698"/>
        <dbReference type="ChEBI" id="CHEBI:59648"/>
        <dbReference type="ChEBI" id="CHEBI:90778"/>
        <dbReference type="ChEBI" id="CHEBI:232372"/>
        <dbReference type="EC" id="2.8.1.12"/>
    </reaction>
</comment>
<evidence type="ECO:0000256" key="7">
    <source>
        <dbReference type="ARBA" id="ARBA00026066"/>
    </source>
</evidence>
<gene>
    <name evidence="13" type="ORF">SIL87_06090</name>
</gene>
<dbReference type="EC" id="2.8.1.12" evidence="3"/>
<evidence type="ECO:0000256" key="5">
    <source>
        <dbReference type="ARBA" id="ARBA00023150"/>
    </source>
</evidence>
<comment type="function">
    <text evidence="6">Converts molybdopterin precursor Z into molybdopterin. This requires the incorporation of two sulfur atoms into precursor Z to generate a dithiolene group. The sulfur is provided by MoaD.</text>
</comment>
<dbReference type="Pfam" id="PF02391">
    <property type="entry name" value="MoaE"/>
    <property type="match status" value="1"/>
</dbReference>
<dbReference type="EMBL" id="JAWXYB010000018">
    <property type="protein sequence ID" value="MDX5930338.1"/>
    <property type="molecule type" value="Genomic_DNA"/>
</dbReference>
<evidence type="ECO:0000256" key="11">
    <source>
        <dbReference type="ARBA" id="ARBA00032474"/>
    </source>
</evidence>
<evidence type="ECO:0000256" key="8">
    <source>
        <dbReference type="ARBA" id="ARBA00029745"/>
    </source>
</evidence>
<dbReference type="GO" id="GO:0006777">
    <property type="term" value="P:Mo-molybdopterin cofactor biosynthetic process"/>
    <property type="evidence" value="ECO:0007669"/>
    <property type="project" value="UniProtKB-KW"/>
</dbReference>
<accession>A0AAW9DNT4</accession>
<evidence type="ECO:0000256" key="10">
    <source>
        <dbReference type="ARBA" id="ARBA00030781"/>
    </source>
</evidence>
<comment type="subunit">
    <text evidence="7">Heterotetramer of 2 MoaD subunits and 2 MoaE subunits. Also stable as homodimer. The enzyme changes between these two forms during catalysis.</text>
</comment>